<dbReference type="SUPFAM" id="SSF82171">
    <property type="entry name" value="DPP6 N-terminal domain-like"/>
    <property type="match status" value="1"/>
</dbReference>
<dbReference type="GO" id="GO:0006508">
    <property type="term" value="P:proteolysis"/>
    <property type="evidence" value="ECO:0000318"/>
    <property type="project" value="GO_Central"/>
</dbReference>
<dbReference type="InterPro" id="IPR001375">
    <property type="entry name" value="Peptidase_S9_cat"/>
</dbReference>
<dbReference type="OMA" id="FYLIHGT"/>
<keyword evidence="11" id="KW-0325">Glycoprotein</keyword>
<dbReference type="FunCoup" id="E9FZG6">
    <property type="interactions" value="92"/>
</dbReference>
<evidence type="ECO:0000256" key="5">
    <source>
        <dbReference type="ARBA" id="ARBA00022692"/>
    </source>
</evidence>
<sequence>MRPTVIQSKRLEKDSCRIGLLSDVSTEQGSAVHSSSEYQNHRHRRFLVIFVTTMGLAGVAVAIVLATVYGSAFTDAKPSARQQEGFTLEEVLSGKFYAESFNGTWISDSEFGYRTAQYGINVYDVKTSTATVMVKPEIVAQLGAITYKFSHDRKYVLYSFDIKSSYRYSSLARYSIIDLEKEIVYPLRPVPNEPQPQMRYATWNKKENNIIYVYNNDIYFRQMPDSTIADVRLTNDGEHEAIFNGVPDWVYEEEVLSQDNAIWIANSGARMVFASFDDRQVDHMEFSVYGEPGSVQDQYPITNAIRYPKPGRPNPKVAIWSIDLQKDESAQTGSHFSKGLIPIPEEFRQKDHYFTTVAWATDDEVMIAWLNRHQNVSLLSFCNITGGICQTVNEYEISEPKGWVDQYSPPKFSANGRNFLIILPVDQLNDVGNFKHLVLYDRDTKQSRALSSGRWEVTEILGWDEPNHLAYFIGTAVDKPAVRHMYKVSTGAVGDVVCVTCGTLNADSKECTYNTIEFSTDMGYYVHGCDGPNAPRSVIKEAAVSKILIVFTDREVFLVTNNDVLRDRLAQKSMPRPLTMQVPLDGNYFAQVKLLLPPSLNRNRASQYPMLVYVYGGPSSQQVSDRYRVDWGYHLSTSRGVIYALIDGRGSGFQGDKMLHEIYRRMGTVEIQDQIKVAKFLKENLPFVDGNKTAIWGWSYGGYATASALAQDTEGVFKCGMSVAPVTNWIYYDSIYTERYMGLPTAEDNLKAYDDGDVCKYPENFRGKQFYLIHGTADDNVHYQQSLQLAKSLEGADVLFRQQSYTDENHSINTFKKHLYHSLGTFLMTDCFDIENEVWG</sequence>
<dbReference type="SUPFAM" id="SSF53474">
    <property type="entry name" value="alpha/beta-Hydrolases"/>
    <property type="match status" value="1"/>
</dbReference>
<evidence type="ECO:0000259" key="16">
    <source>
        <dbReference type="Pfam" id="PF00930"/>
    </source>
</evidence>
<evidence type="ECO:0000259" key="15">
    <source>
        <dbReference type="Pfam" id="PF00326"/>
    </source>
</evidence>
<dbReference type="Proteomes" id="UP000000305">
    <property type="component" value="Unassembled WGS sequence"/>
</dbReference>
<reference evidence="17 18" key="1">
    <citation type="journal article" date="2011" name="Science">
        <title>The ecoresponsive genome of Daphnia pulex.</title>
        <authorList>
            <person name="Colbourne J.K."/>
            <person name="Pfrender M.E."/>
            <person name="Gilbert D."/>
            <person name="Thomas W.K."/>
            <person name="Tucker A."/>
            <person name="Oakley T.H."/>
            <person name="Tokishita S."/>
            <person name="Aerts A."/>
            <person name="Arnold G.J."/>
            <person name="Basu M.K."/>
            <person name="Bauer D.J."/>
            <person name="Caceres C.E."/>
            <person name="Carmel L."/>
            <person name="Casola C."/>
            <person name="Choi J.H."/>
            <person name="Detter J.C."/>
            <person name="Dong Q."/>
            <person name="Dusheyko S."/>
            <person name="Eads B.D."/>
            <person name="Frohlich T."/>
            <person name="Geiler-Samerotte K.A."/>
            <person name="Gerlach D."/>
            <person name="Hatcher P."/>
            <person name="Jogdeo S."/>
            <person name="Krijgsveld J."/>
            <person name="Kriventseva E.V."/>
            <person name="Kultz D."/>
            <person name="Laforsch C."/>
            <person name="Lindquist E."/>
            <person name="Lopez J."/>
            <person name="Manak J.R."/>
            <person name="Muller J."/>
            <person name="Pangilinan J."/>
            <person name="Patwardhan R.P."/>
            <person name="Pitluck S."/>
            <person name="Pritham E.J."/>
            <person name="Rechtsteiner A."/>
            <person name="Rho M."/>
            <person name="Rogozin I.B."/>
            <person name="Sakarya O."/>
            <person name="Salamov A."/>
            <person name="Schaack S."/>
            <person name="Shapiro H."/>
            <person name="Shiga Y."/>
            <person name="Skalitzky C."/>
            <person name="Smith Z."/>
            <person name="Souvorov A."/>
            <person name="Sung W."/>
            <person name="Tang Z."/>
            <person name="Tsuchiya D."/>
            <person name="Tu H."/>
            <person name="Vos H."/>
            <person name="Wang M."/>
            <person name="Wolf Y.I."/>
            <person name="Yamagata H."/>
            <person name="Yamada T."/>
            <person name="Ye Y."/>
            <person name="Shaw J.R."/>
            <person name="Andrews J."/>
            <person name="Crease T.J."/>
            <person name="Tang H."/>
            <person name="Lucas S.M."/>
            <person name="Robertson H.M."/>
            <person name="Bork P."/>
            <person name="Koonin E.V."/>
            <person name="Zdobnov E.M."/>
            <person name="Grigoriev I.V."/>
            <person name="Lynch M."/>
            <person name="Boore J.L."/>
        </authorList>
    </citation>
    <scope>NUCLEOTIDE SEQUENCE [LARGE SCALE GENOMIC DNA]</scope>
</reference>
<keyword evidence="6" id="KW-0378">Hydrolase</keyword>
<feature type="domain" description="Dipeptidylpeptidase IV N-terminal" evidence="16">
    <location>
        <begin position="150"/>
        <end position="535"/>
    </location>
</feature>
<dbReference type="PANTHER" id="PTHR11731">
    <property type="entry name" value="PROTEASE FAMILY S9B,C DIPEPTIDYL-PEPTIDASE IV-RELATED"/>
    <property type="match status" value="1"/>
</dbReference>
<protein>
    <recommendedName>
        <fullName evidence="13">Venom dipeptidyl peptidase 4</fullName>
    </recommendedName>
</protein>
<keyword evidence="5 14" id="KW-0812">Transmembrane</keyword>
<dbReference type="PhylomeDB" id="E9FZG6"/>
<dbReference type="EMBL" id="GL732528">
    <property type="protein sequence ID" value="EFX87272.1"/>
    <property type="molecule type" value="Genomic_DNA"/>
</dbReference>
<dbReference type="InterPro" id="IPR029058">
    <property type="entry name" value="AB_hydrolase_fold"/>
</dbReference>
<comment type="similarity">
    <text evidence="2">Belongs to the peptidase S9B family. DPPIV subfamily.</text>
</comment>
<dbReference type="OrthoDB" id="16520at2759"/>
<evidence type="ECO:0000313" key="17">
    <source>
        <dbReference type="EMBL" id="EFX87272.1"/>
    </source>
</evidence>
<dbReference type="GO" id="GO:0004177">
    <property type="term" value="F:aminopeptidase activity"/>
    <property type="evidence" value="ECO:0007669"/>
    <property type="project" value="UniProtKB-KW"/>
</dbReference>
<evidence type="ECO:0000256" key="14">
    <source>
        <dbReference type="SAM" id="Phobius"/>
    </source>
</evidence>
<feature type="transmembrane region" description="Helical" evidence="14">
    <location>
        <begin position="46"/>
        <end position="69"/>
    </location>
</feature>
<dbReference type="Pfam" id="PF00326">
    <property type="entry name" value="Peptidase_S9"/>
    <property type="match status" value="1"/>
</dbReference>
<dbReference type="ESTHER" id="dappu-e9fzg6">
    <property type="family name" value="DPP4N_Peptidase_S9"/>
</dbReference>
<keyword evidence="4" id="KW-0645">Protease</keyword>
<evidence type="ECO:0000256" key="7">
    <source>
        <dbReference type="ARBA" id="ARBA00022825"/>
    </source>
</evidence>
<evidence type="ECO:0000256" key="13">
    <source>
        <dbReference type="ARBA" id="ARBA00072929"/>
    </source>
</evidence>
<dbReference type="GO" id="GO:0012505">
    <property type="term" value="C:endomembrane system"/>
    <property type="evidence" value="ECO:0007669"/>
    <property type="project" value="UniProtKB-SubCell"/>
</dbReference>
<keyword evidence="3" id="KW-0031">Aminopeptidase</keyword>
<dbReference type="FunFam" id="3.40.50.1820:FF:000003">
    <property type="entry name" value="Dipeptidyl peptidase 4"/>
    <property type="match status" value="1"/>
</dbReference>
<keyword evidence="7" id="KW-0720">Serine protease</keyword>
<dbReference type="AlphaFoldDB" id="E9FZG6"/>
<keyword evidence="9 14" id="KW-1133">Transmembrane helix</keyword>
<dbReference type="Gene3D" id="3.40.50.1820">
    <property type="entry name" value="alpha/beta hydrolase"/>
    <property type="match status" value="1"/>
</dbReference>
<feature type="domain" description="Peptidase S9 prolyl oligopeptidase catalytic" evidence="15">
    <location>
        <begin position="629"/>
        <end position="827"/>
    </location>
</feature>
<gene>
    <name evidence="17" type="ORF">DAPPUDRAFT_307138</name>
</gene>
<dbReference type="InterPro" id="IPR050278">
    <property type="entry name" value="Serine_Prot_S9B/DPPIV"/>
</dbReference>
<keyword evidence="10 14" id="KW-0472">Membrane</keyword>
<dbReference type="eggNOG" id="KOG2100">
    <property type="taxonomic scope" value="Eukaryota"/>
</dbReference>
<evidence type="ECO:0000256" key="1">
    <source>
        <dbReference type="ARBA" id="ARBA00004606"/>
    </source>
</evidence>
<dbReference type="HOGENOM" id="CLU_006105_4_0_1"/>
<evidence type="ECO:0000256" key="11">
    <source>
        <dbReference type="ARBA" id="ARBA00023180"/>
    </source>
</evidence>
<evidence type="ECO:0000256" key="10">
    <source>
        <dbReference type="ARBA" id="ARBA00023136"/>
    </source>
</evidence>
<comment type="subcellular location">
    <subcellularLocation>
        <location evidence="12">Endomembrane system</location>
        <topology evidence="12">Single-pass membrane protein</topology>
    </subcellularLocation>
    <subcellularLocation>
        <location evidence="1">Membrane</location>
        <topology evidence="1">Single-pass type II membrane protein</topology>
    </subcellularLocation>
</comment>
<evidence type="ECO:0000256" key="4">
    <source>
        <dbReference type="ARBA" id="ARBA00022670"/>
    </source>
</evidence>
<dbReference type="PANTHER" id="PTHR11731:SF200">
    <property type="entry name" value="DIPEPTIDYL PEPTIDASE 10, ISOFORM B"/>
    <property type="match status" value="1"/>
</dbReference>
<keyword evidence="18" id="KW-1185">Reference proteome</keyword>
<name>E9FZG6_DAPPU</name>
<dbReference type="GO" id="GO:0008236">
    <property type="term" value="F:serine-type peptidase activity"/>
    <property type="evidence" value="ECO:0007669"/>
    <property type="project" value="UniProtKB-KW"/>
</dbReference>
<dbReference type="InParanoid" id="E9FZG6"/>
<dbReference type="STRING" id="6669.E9FZG6"/>
<dbReference type="KEGG" id="dpx:DAPPUDRAFT_307138"/>
<evidence type="ECO:0000256" key="8">
    <source>
        <dbReference type="ARBA" id="ARBA00022968"/>
    </source>
</evidence>
<organism evidence="17 18">
    <name type="scientific">Daphnia pulex</name>
    <name type="common">Water flea</name>
    <dbReference type="NCBI Taxonomy" id="6669"/>
    <lineage>
        <taxon>Eukaryota</taxon>
        <taxon>Metazoa</taxon>
        <taxon>Ecdysozoa</taxon>
        <taxon>Arthropoda</taxon>
        <taxon>Crustacea</taxon>
        <taxon>Branchiopoda</taxon>
        <taxon>Diplostraca</taxon>
        <taxon>Cladocera</taxon>
        <taxon>Anomopoda</taxon>
        <taxon>Daphniidae</taxon>
        <taxon>Daphnia</taxon>
    </lineage>
</organism>
<evidence type="ECO:0000256" key="3">
    <source>
        <dbReference type="ARBA" id="ARBA00022438"/>
    </source>
</evidence>
<evidence type="ECO:0000256" key="12">
    <source>
        <dbReference type="ARBA" id="ARBA00037847"/>
    </source>
</evidence>
<evidence type="ECO:0000256" key="2">
    <source>
        <dbReference type="ARBA" id="ARBA00010036"/>
    </source>
</evidence>
<dbReference type="Pfam" id="PF00930">
    <property type="entry name" value="DPPIV_N"/>
    <property type="match status" value="1"/>
</dbReference>
<accession>E9FZG6</accession>
<keyword evidence="8" id="KW-0735">Signal-anchor</keyword>
<evidence type="ECO:0000256" key="9">
    <source>
        <dbReference type="ARBA" id="ARBA00022989"/>
    </source>
</evidence>
<dbReference type="Gene3D" id="2.140.10.30">
    <property type="entry name" value="Dipeptidylpeptidase IV, N-terminal domain"/>
    <property type="match status" value="1"/>
</dbReference>
<dbReference type="InterPro" id="IPR002469">
    <property type="entry name" value="Peptidase_S9B_N"/>
</dbReference>
<dbReference type="GO" id="GO:0008239">
    <property type="term" value="F:dipeptidyl-peptidase activity"/>
    <property type="evidence" value="ECO:0000318"/>
    <property type="project" value="GO_Central"/>
</dbReference>
<proteinExistence type="inferred from homology"/>
<evidence type="ECO:0000313" key="18">
    <source>
        <dbReference type="Proteomes" id="UP000000305"/>
    </source>
</evidence>
<dbReference type="GO" id="GO:0005886">
    <property type="term" value="C:plasma membrane"/>
    <property type="evidence" value="ECO:0000318"/>
    <property type="project" value="GO_Central"/>
</dbReference>
<evidence type="ECO:0000256" key="6">
    <source>
        <dbReference type="ARBA" id="ARBA00022801"/>
    </source>
</evidence>